<dbReference type="InterPro" id="IPR006186">
    <property type="entry name" value="Ser/Thr-sp_prot-phosphatase"/>
</dbReference>
<organism evidence="6 7">
    <name type="scientific">Tritrichomonas foetus</name>
    <dbReference type="NCBI Taxonomy" id="1144522"/>
    <lineage>
        <taxon>Eukaryota</taxon>
        <taxon>Metamonada</taxon>
        <taxon>Parabasalia</taxon>
        <taxon>Tritrichomonadida</taxon>
        <taxon>Tritrichomonadidae</taxon>
        <taxon>Tritrichomonas</taxon>
    </lineage>
</organism>
<proteinExistence type="inferred from homology"/>
<dbReference type="Pfam" id="PF00149">
    <property type="entry name" value="Metallophos"/>
    <property type="match status" value="1"/>
</dbReference>
<dbReference type="GO" id="GO:0046872">
    <property type="term" value="F:metal ion binding"/>
    <property type="evidence" value="ECO:0007669"/>
    <property type="project" value="UniProtKB-KW"/>
</dbReference>
<dbReference type="SMART" id="SM00156">
    <property type="entry name" value="PP2Ac"/>
    <property type="match status" value="1"/>
</dbReference>
<accession>A0A1J4JM98</accession>
<dbReference type="RefSeq" id="XP_068352954.1">
    <property type="nucleotide sequence ID" value="XM_068509195.1"/>
</dbReference>
<dbReference type="Proteomes" id="UP000179807">
    <property type="component" value="Unassembled WGS sequence"/>
</dbReference>
<dbReference type="InterPro" id="IPR047129">
    <property type="entry name" value="PPA2-like"/>
</dbReference>
<dbReference type="VEuPathDB" id="TrichDB:TRFO_33640"/>
<sequence length="319" mass="36427">MENRDFLDRYKTSVLDKGGVVPIDVVTEVCLRLLDLLNKEDNIVLLASPITICGDVHGQYEDVIQLFKTAGNNFDQKFLFLGDYVDRGYYSLNTFLLLAMLKIKYPHQYTLLRGNHESRQTTMLYGLYNEILQNYGTASLYNLLMSVFDMLPICALIDNNVFAAHGGLSPLLPLIGMVQKEDRNAELPTIGPLADITWSDPDERVQQWLKNARGAGYLFGADQTKKFCHLNKVKLVLRSHQMAMEGYQWYFNDIEEEGGQLGRLLLVWSAPDYAYVSKNAATILQYGFQGQERVTLKRFDKNVERITNDPSNYSSPYFV</sequence>
<dbReference type="EMBL" id="MLAK01000985">
    <property type="protein sequence ID" value="OHS99817.1"/>
    <property type="molecule type" value="Genomic_DNA"/>
</dbReference>
<evidence type="ECO:0000256" key="4">
    <source>
        <dbReference type="RuleBase" id="RU004273"/>
    </source>
</evidence>
<comment type="catalytic activity">
    <reaction evidence="4">
        <text>O-phospho-L-threonyl-[protein] + H2O = L-threonyl-[protein] + phosphate</text>
        <dbReference type="Rhea" id="RHEA:47004"/>
        <dbReference type="Rhea" id="RHEA-COMP:11060"/>
        <dbReference type="Rhea" id="RHEA-COMP:11605"/>
        <dbReference type="ChEBI" id="CHEBI:15377"/>
        <dbReference type="ChEBI" id="CHEBI:30013"/>
        <dbReference type="ChEBI" id="CHEBI:43474"/>
        <dbReference type="ChEBI" id="CHEBI:61977"/>
        <dbReference type="EC" id="3.1.3.16"/>
    </reaction>
</comment>
<evidence type="ECO:0000259" key="5">
    <source>
        <dbReference type="PROSITE" id="PS00125"/>
    </source>
</evidence>
<keyword evidence="7" id="KW-1185">Reference proteome</keyword>
<evidence type="ECO:0000313" key="6">
    <source>
        <dbReference type="EMBL" id="OHS99817.1"/>
    </source>
</evidence>
<dbReference type="AlphaFoldDB" id="A0A1J4JM98"/>
<evidence type="ECO:0000313" key="7">
    <source>
        <dbReference type="Proteomes" id="UP000179807"/>
    </source>
</evidence>
<dbReference type="PRINTS" id="PR00114">
    <property type="entry name" value="STPHPHTASE"/>
</dbReference>
<dbReference type="GO" id="GO:0004722">
    <property type="term" value="F:protein serine/threonine phosphatase activity"/>
    <property type="evidence" value="ECO:0007669"/>
    <property type="project" value="UniProtKB-EC"/>
</dbReference>
<reference evidence="6" key="1">
    <citation type="submission" date="2016-10" db="EMBL/GenBank/DDBJ databases">
        <authorList>
            <person name="Benchimol M."/>
            <person name="Almeida L.G."/>
            <person name="Vasconcelos A.T."/>
            <person name="Perreira-Neves A."/>
            <person name="Rosa I.A."/>
            <person name="Tasca T."/>
            <person name="Bogo M.R."/>
            <person name="de Souza W."/>
        </authorList>
    </citation>
    <scope>NUCLEOTIDE SEQUENCE [LARGE SCALE GENOMIC DNA]</scope>
    <source>
        <strain evidence="6">K</strain>
    </source>
</reference>
<name>A0A1J4JM98_9EUKA</name>
<evidence type="ECO:0000256" key="1">
    <source>
        <dbReference type="ARBA" id="ARBA00022723"/>
    </source>
</evidence>
<gene>
    <name evidence="6" type="ORF">TRFO_33640</name>
</gene>
<dbReference type="PANTHER" id="PTHR45619">
    <property type="entry name" value="SERINE/THREONINE-PROTEIN PHOSPHATASE PP2A-RELATED"/>
    <property type="match status" value="1"/>
</dbReference>
<comment type="similarity">
    <text evidence="4">Belongs to the PPP phosphatase family.</text>
</comment>
<dbReference type="InterPro" id="IPR029052">
    <property type="entry name" value="Metallo-depent_PP-like"/>
</dbReference>
<evidence type="ECO:0000256" key="2">
    <source>
        <dbReference type="ARBA" id="ARBA00022801"/>
    </source>
</evidence>
<dbReference type="SUPFAM" id="SSF56300">
    <property type="entry name" value="Metallo-dependent phosphatases"/>
    <property type="match status" value="1"/>
</dbReference>
<evidence type="ECO:0000256" key="3">
    <source>
        <dbReference type="ARBA" id="ARBA00023211"/>
    </source>
</evidence>
<dbReference type="GeneID" id="94843899"/>
<protein>
    <recommendedName>
        <fullName evidence="4">Serine/threonine-protein phosphatase</fullName>
        <ecNumber evidence="4">3.1.3.16</ecNumber>
    </recommendedName>
</protein>
<dbReference type="EC" id="3.1.3.16" evidence="4"/>
<dbReference type="Gene3D" id="3.60.21.10">
    <property type="match status" value="1"/>
</dbReference>
<keyword evidence="3" id="KW-0464">Manganese</keyword>
<keyword evidence="1" id="KW-0479">Metal-binding</keyword>
<feature type="domain" description="Serine/threonine specific protein phosphatases" evidence="5">
    <location>
        <begin position="112"/>
        <end position="117"/>
    </location>
</feature>
<dbReference type="InterPro" id="IPR004843">
    <property type="entry name" value="Calcineurin-like_PHP"/>
</dbReference>
<keyword evidence="2 4" id="KW-0378">Hydrolase</keyword>
<comment type="caution">
    <text evidence="6">The sequence shown here is derived from an EMBL/GenBank/DDBJ whole genome shotgun (WGS) entry which is preliminary data.</text>
</comment>
<dbReference type="PROSITE" id="PS00125">
    <property type="entry name" value="SER_THR_PHOSPHATASE"/>
    <property type="match status" value="1"/>
</dbReference>